<dbReference type="EMBL" id="ML211073">
    <property type="protein sequence ID" value="TFK89540.1"/>
    <property type="molecule type" value="Genomic_DNA"/>
</dbReference>
<feature type="domain" description="Protein kinase" evidence="9">
    <location>
        <begin position="1"/>
        <end position="126"/>
    </location>
</feature>
<dbReference type="Gene3D" id="1.10.510.10">
    <property type="entry name" value="Transferase(Phosphotransferase) domain 1"/>
    <property type="match status" value="1"/>
</dbReference>
<dbReference type="InterPro" id="IPR050236">
    <property type="entry name" value="Ser_Thr_kinase_AGC"/>
</dbReference>
<dbReference type="InterPro" id="IPR008271">
    <property type="entry name" value="Ser/Thr_kinase_AS"/>
</dbReference>
<protein>
    <recommendedName>
        <fullName evidence="1">non-specific serine/threonine protein kinase</fullName>
        <ecNumber evidence="1">2.7.11.1</ecNumber>
    </recommendedName>
</protein>
<reference evidence="10 11" key="1">
    <citation type="journal article" date="2019" name="Nat. Ecol. Evol.">
        <title>Megaphylogeny resolves global patterns of mushroom evolution.</title>
        <authorList>
            <person name="Varga T."/>
            <person name="Krizsan K."/>
            <person name="Foldi C."/>
            <person name="Dima B."/>
            <person name="Sanchez-Garcia M."/>
            <person name="Sanchez-Ramirez S."/>
            <person name="Szollosi G.J."/>
            <person name="Szarkandi J.G."/>
            <person name="Papp V."/>
            <person name="Albert L."/>
            <person name="Andreopoulos W."/>
            <person name="Angelini C."/>
            <person name="Antonin V."/>
            <person name="Barry K.W."/>
            <person name="Bougher N.L."/>
            <person name="Buchanan P."/>
            <person name="Buyck B."/>
            <person name="Bense V."/>
            <person name="Catcheside P."/>
            <person name="Chovatia M."/>
            <person name="Cooper J."/>
            <person name="Damon W."/>
            <person name="Desjardin D."/>
            <person name="Finy P."/>
            <person name="Geml J."/>
            <person name="Haridas S."/>
            <person name="Hughes K."/>
            <person name="Justo A."/>
            <person name="Karasinski D."/>
            <person name="Kautmanova I."/>
            <person name="Kiss B."/>
            <person name="Kocsube S."/>
            <person name="Kotiranta H."/>
            <person name="LaButti K.M."/>
            <person name="Lechner B.E."/>
            <person name="Liimatainen K."/>
            <person name="Lipzen A."/>
            <person name="Lukacs Z."/>
            <person name="Mihaltcheva S."/>
            <person name="Morgado L.N."/>
            <person name="Niskanen T."/>
            <person name="Noordeloos M.E."/>
            <person name="Ohm R.A."/>
            <person name="Ortiz-Santana B."/>
            <person name="Ovrebo C."/>
            <person name="Racz N."/>
            <person name="Riley R."/>
            <person name="Savchenko A."/>
            <person name="Shiryaev A."/>
            <person name="Soop K."/>
            <person name="Spirin V."/>
            <person name="Szebenyi C."/>
            <person name="Tomsovsky M."/>
            <person name="Tulloss R.E."/>
            <person name="Uehling J."/>
            <person name="Grigoriev I.V."/>
            <person name="Vagvolgyi C."/>
            <person name="Papp T."/>
            <person name="Martin F.M."/>
            <person name="Miettinen O."/>
            <person name="Hibbett D.S."/>
            <person name="Nagy L.G."/>
        </authorList>
    </citation>
    <scope>NUCLEOTIDE SEQUENCE [LARGE SCALE GENOMIC DNA]</scope>
    <source>
        <strain evidence="10 11">HHB13444</strain>
    </source>
</reference>
<keyword evidence="6" id="KW-0067">ATP-binding</keyword>
<dbReference type="EC" id="2.7.11.1" evidence="1"/>
<dbReference type="GO" id="GO:0035556">
    <property type="term" value="P:intracellular signal transduction"/>
    <property type="evidence" value="ECO:0007669"/>
    <property type="project" value="TreeGrafter"/>
</dbReference>
<feature type="non-terminal residue" evidence="10">
    <location>
        <position position="126"/>
    </location>
</feature>
<evidence type="ECO:0000256" key="2">
    <source>
        <dbReference type="ARBA" id="ARBA00022527"/>
    </source>
</evidence>
<evidence type="ECO:0000256" key="3">
    <source>
        <dbReference type="ARBA" id="ARBA00022679"/>
    </source>
</evidence>
<accession>A0A5C3PMS6</accession>
<evidence type="ECO:0000313" key="11">
    <source>
        <dbReference type="Proteomes" id="UP000308197"/>
    </source>
</evidence>
<dbReference type="GO" id="GO:0005524">
    <property type="term" value="F:ATP binding"/>
    <property type="evidence" value="ECO:0007669"/>
    <property type="project" value="UniProtKB-KW"/>
</dbReference>
<keyword evidence="11" id="KW-1185">Reference proteome</keyword>
<comment type="catalytic activity">
    <reaction evidence="8">
        <text>L-seryl-[protein] + ATP = O-phospho-L-seryl-[protein] + ADP + H(+)</text>
        <dbReference type="Rhea" id="RHEA:17989"/>
        <dbReference type="Rhea" id="RHEA-COMP:9863"/>
        <dbReference type="Rhea" id="RHEA-COMP:11604"/>
        <dbReference type="ChEBI" id="CHEBI:15378"/>
        <dbReference type="ChEBI" id="CHEBI:29999"/>
        <dbReference type="ChEBI" id="CHEBI:30616"/>
        <dbReference type="ChEBI" id="CHEBI:83421"/>
        <dbReference type="ChEBI" id="CHEBI:456216"/>
        <dbReference type="EC" id="2.7.11.1"/>
    </reaction>
</comment>
<dbReference type="InterPro" id="IPR000719">
    <property type="entry name" value="Prot_kinase_dom"/>
</dbReference>
<keyword evidence="5 10" id="KW-0418">Kinase</keyword>
<organism evidence="10 11">
    <name type="scientific">Polyporus arcularius HHB13444</name>
    <dbReference type="NCBI Taxonomy" id="1314778"/>
    <lineage>
        <taxon>Eukaryota</taxon>
        <taxon>Fungi</taxon>
        <taxon>Dikarya</taxon>
        <taxon>Basidiomycota</taxon>
        <taxon>Agaricomycotina</taxon>
        <taxon>Agaricomycetes</taxon>
        <taxon>Polyporales</taxon>
        <taxon>Polyporaceae</taxon>
        <taxon>Polyporus</taxon>
    </lineage>
</organism>
<dbReference type="GO" id="GO:0004674">
    <property type="term" value="F:protein serine/threonine kinase activity"/>
    <property type="evidence" value="ECO:0007669"/>
    <property type="project" value="UniProtKB-KW"/>
</dbReference>
<dbReference type="PANTHER" id="PTHR24356">
    <property type="entry name" value="SERINE/THREONINE-PROTEIN KINASE"/>
    <property type="match status" value="1"/>
</dbReference>
<evidence type="ECO:0000256" key="8">
    <source>
        <dbReference type="ARBA" id="ARBA00048679"/>
    </source>
</evidence>
<evidence type="ECO:0000256" key="4">
    <source>
        <dbReference type="ARBA" id="ARBA00022741"/>
    </source>
</evidence>
<dbReference type="InParanoid" id="A0A5C3PMS6"/>
<dbReference type="InterPro" id="IPR011009">
    <property type="entry name" value="Kinase-like_dom_sf"/>
</dbReference>
<dbReference type="Pfam" id="PF00069">
    <property type="entry name" value="Pkinase"/>
    <property type="match status" value="1"/>
</dbReference>
<evidence type="ECO:0000259" key="9">
    <source>
        <dbReference type="PROSITE" id="PS50011"/>
    </source>
</evidence>
<sequence length="126" mass="13854">LGILFLHAQGIVHQDIKPANVVVSTDGHAVITDFGSARFLPASRYSSREEDTPDFSCNAARPQMKIRALFGSIVLCADDQVSYTERYAAPELLHAPPGMEGRNILVYDERVDFYSLGAMLRELALG</sequence>
<keyword evidence="2" id="KW-0723">Serine/threonine-protein kinase</keyword>
<dbReference type="PROSITE" id="PS50011">
    <property type="entry name" value="PROTEIN_KINASE_DOM"/>
    <property type="match status" value="1"/>
</dbReference>
<proteinExistence type="predicted"/>
<keyword evidence="4" id="KW-0547">Nucleotide-binding</keyword>
<name>A0A5C3PMS6_9APHY</name>
<dbReference type="PROSITE" id="PS00108">
    <property type="entry name" value="PROTEIN_KINASE_ST"/>
    <property type="match status" value="1"/>
</dbReference>
<evidence type="ECO:0000256" key="1">
    <source>
        <dbReference type="ARBA" id="ARBA00012513"/>
    </source>
</evidence>
<keyword evidence="3" id="KW-0808">Transferase</keyword>
<dbReference type="SUPFAM" id="SSF56112">
    <property type="entry name" value="Protein kinase-like (PK-like)"/>
    <property type="match status" value="1"/>
</dbReference>
<dbReference type="AlphaFoldDB" id="A0A5C3PMS6"/>
<dbReference type="Proteomes" id="UP000308197">
    <property type="component" value="Unassembled WGS sequence"/>
</dbReference>
<gene>
    <name evidence="10" type="ORF">K466DRAFT_451790</name>
</gene>
<dbReference type="STRING" id="1314778.A0A5C3PMS6"/>
<dbReference type="PANTHER" id="PTHR24356:SF433">
    <property type="entry name" value="CAMP-DEPENDENT PROTEIN KINASE CATALYTIC SUBUNIT PRKX-LIKE"/>
    <property type="match status" value="1"/>
</dbReference>
<evidence type="ECO:0000256" key="6">
    <source>
        <dbReference type="ARBA" id="ARBA00022840"/>
    </source>
</evidence>
<evidence type="ECO:0000256" key="7">
    <source>
        <dbReference type="ARBA" id="ARBA00047899"/>
    </source>
</evidence>
<evidence type="ECO:0000256" key="5">
    <source>
        <dbReference type="ARBA" id="ARBA00022777"/>
    </source>
</evidence>
<evidence type="ECO:0000313" key="10">
    <source>
        <dbReference type="EMBL" id="TFK89540.1"/>
    </source>
</evidence>
<comment type="catalytic activity">
    <reaction evidence="7">
        <text>L-threonyl-[protein] + ATP = O-phospho-L-threonyl-[protein] + ADP + H(+)</text>
        <dbReference type="Rhea" id="RHEA:46608"/>
        <dbReference type="Rhea" id="RHEA-COMP:11060"/>
        <dbReference type="Rhea" id="RHEA-COMP:11605"/>
        <dbReference type="ChEBI" id="CHEBI:15378"/>
        <dbReference type="ChEBI" id="CHEBI:30013"/>
        <dbReference type="ChEBI" id="CHEBI:30616"/>
        <dbReference type="ChEBI" id="CHEBI:61977"/>
        <dbReference type="ChEBI" id="CHEBI:456216"/>
        <dbReference type="EC" id="2.7.11.1"/>
    </reaction>
</comment>
<feature type="non-terminal residue" evidence="10">
    <location>
        <position position="1"/>
    </location>
</feature>